<proteinExistence type="predicted"/>
<dbReference type="Pfam" id="PF00059">
    <property type="entry name" value="Lectin_C"/>
    <property type="match status" value="1"/>
</dbReference>
<keyword evidence="2" id="KW-0675">Receptor</keyword>
<dbReference type="EMBL" id="SRLO01000962">
    <property type="protein sequence ID" value="TNN43486.1"/>
    <property type="molecule type" value="Genomic_DNA"/>
</dbReference>
<reference evidence="2 3" key="1">
    <citation type="submission" date="2019-03" db="EMBL/GenBank/DDBJ databases">
        <title>First draft genome of Liparis tanakae, snailfish: a comprehensive survey of snailfish specific genes.</title>
        <authorList>
            <person name="Kim W."/>
            <person name="Song I."/>
            <person name="Jeong J.-H."/>
            <person name="Kim D."/>
            <person name="Kim S."/>
            <person name="Ryu S."/>
            <person name="Song J.Y."/>
            <person name="Lee S.K."/>
        </authorList>
    </citation>
    <scope>NUCLEOTIDE SEQUENCE [LARGE SCALE GENOMIC DNA]</scope>
    <source>
        <tissue evidence="2">Muscle</tissue>
    </source>
</reference>
<evidence type="ECO:0000313" key="3">
    <source>
        <dbReference type="Proteomes" id="UP000314294"/>
    </source>
</evidence>
<evidence type="ECO:0000259" key="1">
    <source>
        <dbReference type="PROSITE" id="PS50041"/>
    </source>
</evidence>
<feature type="domain" description="C-type lectin" evidence="1">
    <location>
        <begin position="1"/>
        <end position="101"/>
    </location>
</feature>
<dbReference type="SUPFAM" id="SSF56436">
    <property type="entry name" value="C-type lectin-like"/>
    <property type="match status" value="1"/>
</dbReference>
<gene>
    <name evidence="2" type="primary">MRC1_7</name>
    <name evidence="2" type="ORF">EYF80_046308</name>
</gene>
<dbReference type="PANTHER" id="PTHR45784">
    <property type="entry name" value="C-TYPE LECTIN DOMAIN FAMILY 20 MEMBER A-RELATED"/>
    <property type="match status" value="1"/>
</dbReference>
<comment type="caution">
    <text evidence="2">The sequence shown here is derived from an EMBL/GenBank/DDBJ whole genome shotgun (WGS) entry which is preliminary data.</text>
</comment>
<dbReference type="InterPro" id="IPR001304">
    <property type="entry name" value="C-type_lectin-like"/>
</dbReference>
<accession>A0A4Z2FQG8</accession>
<dbReference type="InterPro" id="IPR016186">
    <property type="entry name" value="C-type_lectin-like/link_sf"/>
</dbReference>
<name>A0A4Z2FQG8_9TELE</name>
<organism evidence="2 3">
    <name type="scientific">Liparis tanakae</name>
    <name type="common">Tanaka's snailfish</name>
    <dbReference type="NCBI Taxonomy" id="230148"/>
    <lineage>
        <taxon>Eukaryota</taxon>
        <taxon>Metazoa</taxon>
        <taxon>Chordata</taxon>
        <taxon>Craniata</taxon>
        <taxon>Vertebrata</taxon>
        <taxon>Euteleostomi</taxon>
        <taxon>Actinopterygii</taxon>
        <taxon>Neopterygii</taxon>
        <taxon>Teleostei</taxon>
        <taxon>Neoteleostei</taxon>
        <taxon>Acanthomorphata</taxon>
        <taxon>Eupercaria</taxon>
        <taxon>Perciformes</taxon>
        <taxon>Cottioidei</taxon>
        <taxon>Cottales</taxon>
        <taxon>Liparidae</taxon>
        <taxon>Liparis</taxon>
    </lineage>
</organism>
<dbReference type="Gene3D" id="3.10.100.10">
    <property type="entry name" value="Mannose-Binding Protein A, subunit A"/>
    <property type="match status" value="1"/>
</dbReference>
<dbReference type="OrthoDB" id="6369810at2759"/>
<dbReference type="PANTHER" id="PTHR45784:SF3">
    <property type="entry name" value="C-TYPE LECTIN DOMAIN FAMILY 4 MEMBER K-LIKE-RELATED"/>
    <property type="match status" value="1"/>
</dbReference>
<dbReference type="AlphaFoldDB" id="A0A4Z2FQG8"/>
<evidence type="ECO:0000313" key="2">
    <source>
        <dbReference type="EMBL" id="TNN43486.1"/>
    </source>
</evidence>
<keyword evidence="3" id="KW-1185">Reference proteome</keyword>
<dbReference type="Proteomes" id="UP000314294">
    <property type="component" value="Unassembled WGS sequence"/>
</dbReference>
<dbReference type="SMART" id="SM00034">
    <property type="entry name" value="CLECT"/>
    <property type="match status" value="1"/>
</dbReference>
<dbReference type="InterPro" id="IPR016187">
    <property type="entry name" value="CTDL_fold"/>
</dbReference>
<protein>
    <submittedName>
        <fullName evidence="2">Macrophage mannose receptor 1</fullName>
    </submittedName>
</protein>
<dbReference type="PROSITE" id="PS50041">
    <property type="entry name" value="C_TYPE_LECTIN_2"/>
    <property type="match status" value="1"/>
</dbReference>
<sequence length="138" mass="15839">MTWNEAQDHCREHHTDLAIVRNEQENQMARNLVPSGEIVWIGLRRYPWEWSDGSDSSFEYWGLGEPRDPKDSSEFCVAADFSADGGWETVDCDAKSAFICYTDVPVSKRVVKVRLEKRDSALDLNDPVVMENLLEKTK</sequence>